<proteinExistence type="predicted"/>
<dbReference type="GO" id="GO:0032922">
    <property type="term" value="P:circadian regulation of gene expression"/>
    <property type="evidence" value="ECO:0007669"/>
    <property type="project" value="TreeGrafter"/>
</dbReference>
<dbReference type="InterPro" id="IPR052440">
    <property type="entry name" value="Trans_Reg/Chrom_Remod"/>
</dbReference>
<reference evidence="2 3" key="1">
    <citation type="submission" date="2016-02" db="EMBL/GenBank/DDBJ databases">
        <title>Band-tailed pigeon sequencing and assembly.</title>
        <authorList>
            <person name="Soares A.E."/>
            <person name="Novak B.J."/>
            <person name="Rice E.S."/>
            <person name="O'Connell B."/>
            <person name="Chang D."/>
            <person name="Weber S."/>
            <person name="Shapiro B."/>
        </authorList>
    </citation>
    <scope>NUCLEOTIDE SEQUENCE [LARGE SCALE GENOMIC DNA]</scope>
    <source>
        <strain evidence="2">BTP2013</strain>
        <tissue evidence="2">Blood</tissue>
    </source>
</reference>
<dbReference type="AlphaFoldDB" id="A0A1V4KSK0"/>
<feature type="compositionally biased region" description="Basic and acidic residues" evidence="1">
    <location>
        <begin position="26"/>
        <end position="42"/>
    </location>
</feature>
<feature type="compositionally biased region" description="Basic residues" evidence="1">
    <location>
        <begin position="74"/>
        <end position="85"/>
    </location>
</feature>
<accession>A0A1V4KSK0</accession>
<comment type="caution">
    <text evidence="2">The sequence shown here is derived from an EMBL/GenBank/DDBJ whole genome shotgun (WGS) entry which is preliminary data.</text>
</comment>
<feature type="region of interest" description="Disordered" evidence="1">
    <location>
        <begin position="158"/>
        <end position="189"/>
    </location>
</feature>
<evidence type="ECO:0000313" key="2">
    <source>
        <dbReference type="EMBL" id="OPJ87389.1"/>
    </source>
</evidence>
<dbReference type="OrthoDB" id="10029243at2759"/>
<feature type="region of interest" description="Disordered" evidence="1">
    <location>
        <begin position="1"/>
        <end position="109"/>
    </location>
</feature>
<gene>
    <name evidence="2" type="ORF">AV530_000874</name>
</gene>
<dbReference type="EMBL" id="LSYS01001700">
    <property type="protein sequence ID" value="OPJ87389.1"/>
    <property type="molecule type" value="Genomic_DNA"/>
</dbReference>
<feature type="compositionally biased region" description="Basic residues" evidence="1">
    <location>
        <begin position="180"/>
        <end position="189"/>
    </location>
</feature>
<sequence>MAKAPLGPAPPVLPRERAAGPGGGEEVLREGKKPKSEEKEAGGGEGPPEVRPAAGAARGPKPRANHSNYNGYSKRQRKRLAHGKAKAVPARCKSRGKRRRQAQQVPLLHPAEPEIRLKYISCKRLRADSRAPPFAPYVHVERRGEFTTACTVINTPGEEARLQREEVAAEGEGTGGGAGRGRHPARRHG</sequence>
<dbReference type="PANTHER" id="PTHR14955:SF6">
    <property type="entry name" value="RETINOIC ACID-INDUCED PROTEIN 1"/>
    <property type="match status" value="1"/>
</dbReference>
<dbReference type="STRING" id="372326.A0A1V4KSK0"/>
<feature type="compositionally biased region" description="Basic and acidic residues" evidence="1">
    <location>
        <begin position="158"/>
        <end position="167"/>
    </location>
</feature>
<organism evidence="2 3">
    <name type="scientific">Patagioenas fasciata monilis</name>
    <dbReference type="NCBI Taxonomy" id="372326"/>
    <lineage>
        <taxon>Eukaryota</taxon>
        <taxon>Metazoa</taxon>
        <taxon>Chordata</taxon>
        <taxon>Craniata</taxon>
        <taxon>Vertebrata</taxon>
        <taxon>Euteleostomi</taxon>
        <taxon>Archelosauria</taxon>
        <taxon>Archosauria</taxon>
        <taxon>Dinosauria</taxon>
        <taxon>Saurischia</taxon>
        <taxon>Theropoda</taxon>
        <taxon>Coelurosauria</taxon>
        <taxon>Aves</taxon>
        <taxon>Neognathae</taxon>
        <taxon>Neoaves</taxon>
        <taxon>Columbimorphae</taxon>
        <taxon>Columbiformes</taxon>
        <taxon>Columbidae</taxon>
        <taxon>Patagioenas</taxon>
    </lineage>
</organism>
<dbReference type="Proteomes" id="UP000190648">
    <property type="component" value="Unassembled WGS sequence"/>
</dbReference>
<protein>
    <submittedName>
        <fullName evidence="2">Uncharacterized protein</fullName>
    </submittedName>
</protein>
<evidence type="ECO:0000256" key="1">
    <source>
        <dbReference type="SAM" id="MobiDB-lite"/>
    </source>
</evidence>
<feature type="compositionally biased region" description="Basic residues" evidence="1">
    <location>
        <begin position="92"/>
        <end position="101"/>
    </location>
</feature>
<name>A0A1V4KSK0_PATFA</name>
<dbReference type="GO" id="GO:0005634">
    <property type="term" value="C:nucleus"/>
    <property type="evidence" value="ECO:0007669"/>
    <property type="project" value="TreeGrafter"/>
</dbReference>
<keyword evidence="3" id="KW-1185">Reference proteome</keyword>
<dbReference type="PANTHER" id="PTHR14955">
    <property type="entry name" value="RETINOIC ACID INDUCED 1/TRANSCRIPTION FACTOR 20"/>
    <property type="match status" value="1"/>
</dbReference>
<evidence type="ECO:0000313" key="3">
    <source>
        <dbReference type="Proteomes" id="UP000190648"/>
    </source>
</evidence>
<dbReference type="GO" id="GO:0006357">
    <property type="term" value="P:regulation of transcription by RNA polymerase II"/>
    <property type="evidence" value="ECO:0007669"/>
    <property type="project" value="TreeGrafter"/>
</dbReference>